<evidence type="ECO:0000256" key="2">
    <source>
        <dbReference type="ARBA" id="ARBA00022692"/>
    </source>
</evidence>
<dbReference type="RefSeq" id="WP_037549395.1">
    <property type="nucleotide sequence ID" value="NZ_JNUP01000071.1"/>
</dbReference>
<dbReference type="AlphaFoldDB" id="A0A098QT71"/>
<feature type="transmembrane region" description="Helical" evidence="5">
    <location>
        <begin position="244"/>
        <end position="267"/>
    </location>
</feature>
<comment type="caution">
    <text evidence="7">The sequence shown here is derived from an EMBL/GenBank/DDBJ whole genome shotgun (WGS) entry which is preliminary data.</text>
</comment>
<evidence type="ECO:0000256" key="1">
    <source>
        <dbReference type="ARBA" id="ARBA00004141"/>
    </source>
</evidence>
<dbReference type="eggNOG" id="COG0530">
    <property type="taxonomic scope" value="Bacteria"/>
</dbReference>
<keyword evidence="4 5" id="KW-0472">Membrane</keyword>
<keyword evidence="2 5" id="KW-0812">Transmembrane</keyword>
<comment type="subcellular location">
    <subcellularLocation>
        <location evidence="1">Membrane</location>
        <topology evidence="1">Multi-pass membrane protein</topology>
    </subcellularLocation>
</comment>
<feature type="domain" description="Sodium/calcium exchanger membrane region" evidence="6">
    <location>
        <begin position="183"/>
        <end position="321"/>
    </location>
</feature>
<feature type="transmembrane region" description="Helical" evidence="5">
    <location>
        <begin position="176"/>
        <end position="194"/>
    </location>
</feature>
<dbReference type="STRING" id="1480694.DC28_13095"/>
<feature type="transmembrane region" description="Helical" evidence="5">
    <location>
        <begin position="304"/>
        <end position="321"/>
    </location>
</feature>
<keyword evidence="3 5" id="KW-1133">Transmembrane helix</keyword>
<feature type="transmembrane region" description="Helical" evidence="5">
    <location>
        <begin position="101"/>
        <end position="118"/>
    </location>
</feature>
<dbReference type="OrthoDB" id="9794225at2"/>
<dbReference type="Proteomes" id="UP000029692">
    <property type="component" value="Unassembled WGS sequence"/>
</dbReference>
<evidence type="ECO:0000259" key="6">
    <source>
        <dbReference type="Pfam" id="PF01699"/>
    </source>
</evidence>
<feature type="transmembrane region" description="Helical" evidence="5">
    <location>
        <begin position="214"/>
        <end position="237"/>
    </location>
</feature>
<protein>
    <recommendedName>
        <fullName evidence="6">Sodium/calcium exchanger membrane region domain-containing protein</fullName>
    </recommendedName>
</protein>
<dbReference type="Pfam" id="PF01699">
    <property type="entry name" value="Na_Ca_ex"/>
    <property type="match status" value="2"/>
</dbReference>
<proteinExistence type="predicted"/>
<feature type="transmembrane region" description="Helical" evidence="5">
    <location>
        <begin position="138"/>
        <end position="156"/>
    </location>
</feature>
<evidence type="ECO:0000256" key="4">
    <source>
        <dbReference type="ARBA" id="ARBA00023136"/>
    </source>
</evidence>
<evidence type="ECO:0000256" key="5">
    <source>
        <dbReference type="SAM" id="Phobius"/>
    </source>
</evidence>
<dbReference type="InterPro" id="IPR044880">
    <property type="entry name" value="NCX_ion-bd_dom_sf"/>
</dbReference>
<dbReference type="PANTHER" id="PTHR10846:SF8">
    <property type="entry name" value="INNER MEMBRANE PROTEIN YRBG"/>
    <property type="match status" value="1"/>
</dbReference>
<feature type="transmembrane region" description="Helical" evidence="5">
    <location>
        <begin position="65"/>
        <end position="89"/>
    </location>
</feature>
<dbReference type="InterPro" id="IPR004481">
    <property type="entry name" value="K/Na/Ca-exchanger"/>
</dbReference>
<reference evidence="7 8" key="1">
    <citation type="submission" date="2014-05" db="EMBL/GenBank/DDBJ databases">
        <title>De novo Genome Sequence of Spirocheata sp.</title>
        <authorList>
            <person name="Shivani Y."/>
            <person name="Subhash Y."/>
            <person name="Tushar L."/>
            <person name="Sasikala C."/>
            <person name="Ramana C.V."/>
        </authorList>
    </citation>
    <scope>NUCLEOTIDE SEQUENCE [LARGE SCALE GENOMIC DNA]</scope>
    <source>
        <strain evidence="7 8">JC230</strain>
    </source>
</reference>
<gene>
    <name evidence="7" type="ORF">DC28_13095</name>
</gene>
<evidence type="ECO:0000313" key="7">
    <source>
        <dbReference type="EMBL" id="KGE70889.1"/>
    </source>
</evidence>
<dbReference type="GO" id="GO:0005262">
    <property type="term" value="F:calcium channel activity"/>
    <property type="evidence" value="ECO:0007669"/>
    <property type="project" value="TreeGrafter"/>
</dbReference>
<dbReference type="GO" id="GO:0006874">
    <property type="term" value="P:intracellular calcium ion homeostasis"/>
    <property type="evidence" value="ECO:0007669"/>
    <property type="project" value="TreeGrafter"/>
</dbReference>
<dbReference type="NCBIfam" id="TIGR00367">
    <property type="entry name" value="calcium/sodium antiporter"/>
    <property type="match status" value="1"/>
</dbReference>
<feature type="domain" description="Sodium/calcium exchanger membrane region" evidence="6">
    <location>
        <begin position="2"/>
        <end position="152"/>
    </location>
</feature>
<keyword evidence="8" id="KW-1185">Reference proteome</keyword>
<dbReference type="EMBL" id="JNUP01000071">
    <property type="protein sequence ID" value="KGE70889.1"/>
    <property type="molecule type" value="Genomic_DNA"/>
</dbReference>
<dbReference type="GO" id="GO:0005886">
    <property type="term" value="C:plasma membrane"/>
    <property type="evidence" value="ECO:0007669"/>
    <property type="project" value="TreeGrafter"/>
</dbReference>
<dbReference type="PANTHER" id="PTHR10846">
    <property type="entry name" value="SODIUM/POTASSIUM/CALCIUM EXCHANGER"/>
    <property type="match status" value="1"/>
</dbReference>
<sequence>MSILFIVLGLGGLVFGANLLVDGASALSRRFGVSPLVIGLTVVAFGTSAPELTVSLAAALGGAGAISYGNVVGSNIANILLILGLTALLRPLQVGSSTVRYEIPMAIFASVAVVALGLDSLGIQGAGSAADILSRGDSLVLLGFFGVFLLYTLASARRDSSLREGAQAAPAVRGSVLLPILKVLGGLALLVVGGKLLVDGAVDIAETLGVSQRIIGLTIVAVGTSMPELATSIAAALKGEQDIAVGNIVGSNIFNVFCILGIGGLITPLEIPGGSLVDSAVHLAASLILLIFALGGGGRRLDRWEGGIMLAGFLGYTLWLVL</sequence>
<dbReference type="GO" id="GO:0008273">
    <property type="term" value="F:calcium, potassium:sodium antiporter activity"/>
    <property type="evidence" value="ECO:0007669"/>
    <property type="project" value="TreeGrafter"/>
</dbReference>
<dbReference type="Gene3D" id="1.20.1420.30">
    <property type="entry name" value="NCX, central ion-binding region"/>
    <property type="match status" value="1"/>
</dbReference>
<accession>A0A098QT71</accession>
<organism evidence="7 8">
    <name type="scientific">Spirochaeta lutea</name>
    <dbReference type="NCBI Taxonomy" id="1480694"/>
    <lineage>
        <taxon>Bacteria</taxon>
        <taxon>Pseudomonadati</taxon>
        <taxon>Spirochaetota</taxon>
        <taxon>Spirochaetia</taxon>
        <taxon>Spirochaetales</taxon>
        <taxon>Spirochaetaceae</taxon>
        <taxon>Spirochaeta</taxon>
    </lineage>
</organism>
<dbReference type="InterPro" id="IPR004837">
    <property type="entry name" value="NaCa_Exmemb"/>
</dbReference>
<evidence type="ECO:0000313" key="8">
    <source>
        <dbReference type="Proteomes" id="UP000029692"/>
    </source>
</evidence>
<feature type="transmembrane region" description="Helical" evidence="5">
    <location>
        <begin position="279"/>
        <end position="297"/>
    </location>
</feature>
<evidence type="ECO:0000256" key="3">
    <source>
        <dbReference type="ARBA" id="ARBA00022989"/>
    </source>
</evidence>
<dbReference type="Gene3D" id="6.10.280.80">
    <property type="entry name" value="NCX, peripheral helical region"/>
    <property type="match status" value="1"/>
</dbReference>
<name>A0A098QT71_9SPIO</name>